<dbReference type="GO" id="GO:0008168">
    <property type="term" value="F:methyltransferase activity"/>
    <property type="evidence" value="ECO:0007669"/>
    <property type="project" value="UniProtKB-KW"/>
</dbReference>
<dbReference type="InterPro" id="IPR050508">
    <property type="entry name" value="Methyltransf_Superfamily"/>
</dbReference>
<feature type="domain" description="Methyltransferase" evidence="1">
    <location>
        <begin position="57"/>
        <end position="149"/>
    </location>
</feature>
<dbReference type="PANTHER" id="PTHR42912">
    <property type="entry name" value="METHYLTRANSFERASE"/>
    <property type="match status" value="1"/>
</dbReference>
<dbReference type="EMBL" id="CP045096">
    <property type="protein sequence ID" value="QFQ99462.1"/>
    <property type="molecule type" value="Genomic_DNA"/>
</dbReference>
<dbReference type="Pfam" id="PF13649">
    <property type="entry name" value="Methyltransf_25"/>
    <property type="match status" value="1"/>
</dbReference>
<dbReference type="SUPFAM" id="SSF53335">
    <property type="entry name" value="S-adenosyl-L-methionine-dependent methyltransferases"/>
    <property type="match status" value="1"/>
</dbReference>
<keyword evidence="3" id="KW-1185">Reference proteome</keyword>
<evidence type="ECO:0000313" key="2">
    <source>
        <dbReference type="EMBL" id="QFQ99462.1"/>
    </source>
</evidence>
<dbReference type="KEGG" id="sphv:F9278_28645"/>
<dbReference type="InterPro" id="IPR029063">
    <property type="entry name" value="SAM-dependent_MTases_sf"/>
</dbReference>
<dbReference type="Proteomes" id="UP000327294">
    <property type="component" value="Chromosome"/>
</dbReference>
<dbReference type="InterPro" id="IPR041698">
    <property type="entry name" value="Methyltransf_25"/>
</dbReference>
<evidence type="ECO:0000313" key="3">
    <source>
        <dbReference type="Proteomes" id="UP000327294"/>
    </source>
</evidence>
<dbReference type="CDD" id="cd02440">
    <property type="entry name" value="AdoMet_MTases"/>
    <property type="match status" value="1"/>
</dbReference>
<protein>
    <submittedName>
        <fullName evidence="2">Class I SAM-dependent methyltransferase</fullName>
    </submittedName>
</protein>
<dbReference type="GO" id="GO:0032259">
    <property type="term" value="P:methylation"/>
    <property type="evidence" value="ECO:0007669"/>
    <property type="project" value="UniProtKB-KW"/>
</dbReference>
<reference evidence="2 3" key="1">
    <citation type="submission" date="2019-10" db="EMBL/GenBank/DDBJ databases">
        <title>Streptomyces sp. strain GY16 isolated from leaves of Broussonetia papyrifera.</title>
        <authorList>
            <person name="Mo P."/>
        </authorList>
    </citation>
    <scope>NUCLEOTIDE SEQUENCE [LARGE SCALE GENOMIC DNA]</scope>
    <source>
        <strain evidence="2 3">GY16</strain>
    </source>
</reference>
<dbReference type="Gene3D" id="2.20.25.110">
    <property type="entry name" value="S-adenosyl-L-methionine-dependent methyltransferases"/>
    <property type="match status" value="1"/>
</dbReference>
<name>A0A5P8K9F8_9ACTN</name>
<accession>A0A5P8K9F8</accession>
<proteinExistence type="predicted"/>
<sequence>MGRPRGEPDGSCVQAVTEPYTYLAQVYDGWTAENQYEEWCDFVEEEWRSGPLEVRDVLELCCGTGTVLQHLAGRGYAVTGLDRSANMLERAKEKLGPSVPLVRAELPEVPVENSFDAVLCVFDSVNYLCDEAAVQETLRSVHGVLRPGGSFIFDVNSYRKLSELFGSSHYGDDLDDFAYVWRNRFEPDTSCCDFLITLFVRSPDGTYARYEEHHRQRAYERSHMASLAKSAGFSGVEVYDDYSRRQAGPETARETWVLTKTLGG</sequence>
<gene>
    <name evidence="2" type="ORF">F9278_28645</name>
</gene>
<organism evidence="2 3">
    <name type="scientific">Streptomyces phaeolivaceus</name>
    <dbReference type="NCBI Taxonomy" id="2653200"/>
    <lineage>
        <taxon>Bacteria</taxon>
        <taxon>Bacillati</taxon>
        <taxon>Actinomycetota</taxon>
        <taxon>Actinomycetes</taxon>
        <taxon>Kitasatosporales</taxon>
        <taxon>Streptomycetaceae</taxon>
        <taxon>Streptomyces</taxon>
    </lineage>
</organism>
<dbReference type="AlphaFoldDB" id="A0A5P8K9F8"/>
<keyword evidence="2" id="KW-0489">Methyltransferase</keyword>
<evidence type="ECO:0000259" key="1">
    <source>
        <dbReference type="Pfam" id="PF13649"/>
    </source>
</evidence>
<dbReference type="Gene3D" id="3.40.50.150">
    <property type="entry name" value="Vaccinia Virus protein VP39"/>
    <property type="match status" value="1"/>
</dbReference>
<keyword evidence="2" id="KW-0808">Transferase</keyword>